<keyword evidence="9" id="KW-1185">Reference proteome</keyword>
<dbReference type="EMBL" id="MLYV02000108">
    <property type="protein sequence ID" value="PSS36770.1"/>
    <property type="molecule type" value="Genomic_DNA"/>
</dbReference>
<keyword evidence="5 6" id="KW-0472">Membrane</keyword>
<comment type="subcellular location">
    <subcellularLocation>
        <location evidence="1">Membrane</location>
    </subcellularLocation>
</comment>
<evidence type="ECO:0000256" key="3">
    <source>
        <dbReference type="ARBA" id="ARBA00022692"/>
    </source>
</evidence>
<dbReference type="InterPro" id="IPR054549">
    <property type="entry name" value="UVB_sens_RUS_dom"/>
</dbReference>
<evidence type="ECO:0000256" key="2">
    <source>
        <dbReference type="ARBA" id="ARBA00007558"/>
    </source>
</evidence>
<feature type="transmembrane region" description="Helical" evidence="6">
    <location>
        <begin position="187"/>
        <end position="206"/>
    </location>
</feature>
<evidence type="ECO:0000313" key="8">
    <source>
        <dbReference type="EMBL" id="PSS36770.1"/>
    </source>
</evidence>
<dbReference type="InterPro" id="IPR006968">
    <property type="entry name" value="RUS_fam"/>
</dbReference>
<feature type="transmembrane region" description="Helical" evidence="6">
    <location>
        <begin position="12"/>
        <end position="31"/>
    </location>
</feature>
<protein>
    <recommendedName>
        <fullName evidence="7">Protein root UVB sensitive/RUS domain-containing protein</fullName>
    </recommendedName>
</protein>
<evidence type="ECO:0000256" key="5">
    <source>
        <dbReference type="ARBA" id="ARBA00023136"/>
    </source>
</evidence>
<dbReference type="Proteomes" id="UP000186601">
    <property type="component" value="Unassembled WGS sequence"/>
</dbReference>
<comment type="similarity">
    <text evidence="2">Belongs to the RUS1 family.</text>
</comment>
<dbReference type="OrthoDB" id="19606at2759"/>
<feature type="domain" description="Protein root UVB sensitive/RUS" evidence="7">
    <location>
        <begin position="10"/>
        <end position="225"/>
    </location>
</feature>
<dbReference type="GO" id="GO:0016020">
    <property type="term" value="C:membrane"/>
    <property type="evidence" value="ECO:0007669"/>
    <property type="project" value="UniProtKB-SubCell"/>
</dbReference>
<organism evidence="8 9">
    <name type="scientific">Hermanssonia centrifuga</name>
    <dbReference type="NCBI Taxonomy" id="98765"/>
    <lineage>
        <taxon>Eukaryota</taxon>
        <taxon>Fungi</taxon>
        <taxon>Dikarya</taxon>
        <taxon>Basidiomycota</taxon>
        <taxon>Agaricomycotina</taxon>
        <taxon>Agaricomycetes</taxon>
        <taxon>Polyporales</taxon>
        <taxon>Meruliaceae</taxon>
        <taxon>Hermanssonia</taxon>
    </lineage>
</organism>
<keyword evidence="3 6" id="KW-0812">Transmembrane</keyword>
<keyword evidence="4 6" id="KW-1133">Transmembrane helix</keyword>
<proteinExistence type="inferred from homology"/>
<evidence type="ECO:0000256" key="4">
    <source>
        <dbReference type="ARBA" id="ARBA00022989"/>
    </source>
</evidence>
<sequence>MPIFDVGRAHRYLPYHGLQFVEAILGTLVSVLCNQALLVSVGVSAEGSIFGAVAVQWIIKDGAGELAKLFFIRKYSSFFDSHPKTFNLIGAANVLFGSGLQIASLIVPSTATYFLLCAAGGNVFKMIGGAFWFTTHIKFVRCFAQQGNTGDVAAKSESQASIGQLLGYAAGIGLLAVSHSAPYLYSIFALTVPAHLAVTAWMLRVATFELLTLPRLSHLADEFVGNREVVSLKQLEAEKKTGLFGEFYKRKENAYVSLTPRLEDIITTDSLKDRRIWDACMHAFDVRILLSSYLTK</sequence>
<feature type="transmembrane region" description="Helical" evidence="6">
    <location>
        <begin position="113"/>
        <end position="133"/>
    </location>
</feature>
<name>A0A2R6S3B2_9APHY</name>
<gene>
    <name evidence="8" type="ORF">PHLCEN_2v1401</name>
</gene>
<reference evidence="8 9" key="1">
    <citation type="submission" date="2018-02" db="EMBL/GenBank/DDBJ databases">
        <title>Genome sequence of the basidiomycete white-rot fungus Phlebia centrifuga.</title>
        <authorList>
            <person name="Granchi Z."/>
            <person name="Peng M."/>
            <person name="de Vries R.P."/>
            <person name="Hilden K."/>
            <person name="Makela M.R."/>
            <person name="Grigoriev I."/>
            <person name="Riley R."/>
        </authorList>
    </citation>
    <scope>NUCLEOTIDE SEQUENCE [LARGE SCALE GENOMIC DNA]</scope>
    <source>
        <strain evidence="8 9">FBCC195</strain>
    </source>
</reference>
<feature type="transmembrane region" description="Helical" evidence="6">
    <location>
        <begin position="86"/>
        <end position="107"/>
    </location>
</feature>
<comment type="caution">
    <text evidence="8">The sequence shown here is derived from an EMBL/GenBank/DDBJ whole genome shotgun (WGS) entry which is preliminary data.</text>
</comment>
<dbReference type="AlphaFoldDB" id="A0A2R6S3B2"/>
<evidence type="ECO:0000256" key="6">
    <source>
        <dbReference type="SAM" id="Phobius"/>
    </source>
</evidence>
<dbReference type="PANTHER" id="PTHR12770:SF31">
    <property type="entry name" value="RUS FAMILY MEMBER 1"/>
    <property type="match status" value="1"/>
</dbReference>
<feature type="transmembrane region" description="Helical" evidence="6">
    <location>
        <begin position="37"/>
        <end position="59"/>
    </location>
</feature>
<evidence type="ECO:0000259" key="7">
    <source>
        <dbReference type="Pfam" id="PF04884"/>
    </source>
</evidence>
<evidence type="ECO:0000313" key="9">
    <source>
        <dbReference type="Proteomes" id="UP000186601"/>
    </source>
</evidence>
<feature type="transmembrane region" description="Helical" evidence="6">
    <location>
        <begin position="165"/>
        <end position="181"/>
    </location>
</feature>
<accession>A0A2R6S3B2</accession>
<dbReference type="Pfam" id="PF04884">
    <property type="entry name" value="UVB_sens_prot"/>
    <property type="match status" value="1"/>
</dbReference>
<evidence type="ECO:0000256" key="1">
    <source>
        <dbReference type="ARBA" id="ARBA00004370"/>
    </source>
</evidence>
<dbReference type="PANTHER" id="PTHR12770">
    <property type="entry name" value="RUS1 FAMILY PROTEIN C16ORF58"/>
    <property type="match status" value="1"/>
</dbReference>